<feature type="domain" description="Intradiol ring-cleavage dioxygenases" evidence="2">
    <location>
        <begin position="117"/>
        <end position="220"/>
    </location>
</feature>
<gene>
    <name evidence="3" type="ORF">N8I77_005091</name>
</gene>
<accession>A0AAD9W6N1</accession>
<feature type="signal peptide" evidence="1">
    <location>
        <begin position="1"/>
        <end position="20"/>
    </location>
</feature>
<sequence>MCRLFHLLSVVIALATIVSPHSLHKFGENTRSISHCKTQLRGPGQQDHGSKRRAETVTHLRRDLINTQQGHRNVRNRDLSDILHHNHEFTREAVRENGDDVLLFADHTSYTLQGEMIEGPYYVNGELVRSNISQGQEGVPLFLDIQLIDTSTCHPIADAFVDIWQANATGVYSGVVGLDNGNFEDKSNVNTNFLRGIQQTNSNGVVQFQTIFPGHYEGRTTHIHLLVHNIASTIVRSNNTIESSDTEQEPRAVHASHVGQLFFDASLIGQVEARYPYSANSQHLILNSEDAVLIKEADSSDPLVQYVFLGKTVQEGIFAWITLGIDPEMDIRLKSSASWYDGFGKQWRKLWY</sequence>
<dbReference type="Pfam" id="PF00775">
    <property type="entry name" value="Dioxygenase_C"/>
    <property type="match status" value="1"/>
</dbReference>
<dbReference type="Gene3D" id="2.60.130.10">
    <property type="entry name" value="Aromatic compound dioxygenase"/>
    <property type="match status" value="1"/>
</dbReference>
<keyword evidence="4" id="KW-1185">Reference proteome</keyword>
<organism evidence="3 4">
    <name type="scientific">Phomopsis amygdali</name>
    <name type="common">Fusicoccum amygdali</name>
    <dbReference type="NCBI Taxonomy" id="1214568"/>
    <lineage>
        <taxon>Eukaryota</taxon>
        <taxon>Fungi</taxon>
        <taxon>Dikarya</taxon>
        <taxon>Ascomycota</taxon>
        <taxon>Pezizomycotina</taxon>
        <taxon>Sordariomycetes</taxon>
        <taxon>Sordariomycetidae</taxon>
        <taxon>Diaporthales</taxon>
        <taxon>Diaporthaceae</taxon>
        <taxon>Diaporthe</taxon>
    </lineage>
</organism>
<comment type="caution">
    <text evidence="3">The sequence shown here is derived from an EMBL/GenBank/DDBJ whole genome shotgun (WGS) entry which is preliminary data.</text>
</comment>
<dbReference type="Proteomes" id="UP001265746">
    <property type="component" value="Unassembled WGS sequence"/>
</dbReference>
<evidence type="ECO:0000313" key="3">
    <source>
        <dbReference type="EMBL" id="KAK2611767.1"/>
    </source>
</evidence>
<feature type="chain" id="PRO_5042022375" description="Intradiol ring-cleavage dioxygenases domain-containing protein" evidence="1">
    <location>
        <begin position="21"/>
        <end position="352"/>
    </location>
</feature>
<dbReference type="GO" id="GO:0008199">
    <property type="term" value="F:ferric iron binding"/>
    <property type="evidence" value="ECO:0007669"/>
    <property type="project" value="InterPro"/>
</dbReference>
<dbReference type="AlphaFoldDB" id="A0AAD9W6N1"/>
<dbReference type="PANTHER" id="PTHR34315:SF1">
    <property type="entry name" value="INTRADIOL RING-CLEAVAGE DIOXYGENASES DOMAIN-CONTAINING PROTEIN-RELATED"/>
    <property type="match status" value="1"/>
</dbReference>
<dbReference type="InterPro" id="IPR015889">
    <property type="entry name" value="Intradiol_dOase_core"/>
</dbReference>
<dbReference type="CDD" id="cd03457">
    <property type="entry name" value="intradiol_dioxygenase_like"/>
    <property type="match status" value="1"/>
</dbReference>
<protein>
    <recommendedName>
        <fullName evidence="2">Intradiol ring-cleavage dioxygenases domain-containing protein</fullName>
    </recommendedName>
</protein>
<dbReference type="InterPro" id="IPR000627">
    <property type="entry name" value="Intradiol_dOase_C"/>
</dbReference>
<keyword evidence="1" id="KW-0732">Signal</keyword>
<dbReference type="PANTHER" id="PTHR34315">
    <property type="match status" value="1"/>
</dbReference>
<name>A0AAD9W6N1_PHOAM</name>
<evidence type="ECO:0000259" key="2">
    <source>
        <dbReference type="Pfam" id="PF00775"/>
    </source>
</evidence>
<proteinExistence type="predicted"/>
<reference evidence="3" key="1">
    <citation type="submission" date="2023-06" db="EMBL/GenBank/DDBJ databases">
        <authorList>
            <person name="Noh H."/>
        </authorList>
    </citation>
    <scope>NUCLEOTIDE SEQUENCE</scope>
    <source>
        <strain evidence="3">DUCC20226</strain>
    </source>
</reference>
<dbReference type="EMBL" id="JAUJFL010000002">
    <property type="protein sequence ID" value="KAK2611767.1"/>
    <property type="molecule type" value="Genomic_DNA"/>
</dbReference>
<dbReference type="SUPFAM" id="SSF49482">
    <property type="entry name" value="Aromatic compound dioxygenase"/>
    <property type="match status" value="1"/>
</dbReference>
<evidence type="ECO:0000313" key="4">
    <source>
        <dbReference type="Proteomes" id="UP001265746"/>
    </source>
</evidence>
<evidence type="ECO:0000256" key="1">
    <source>
        <dbReference type="SAM" id="SignalP"/>
    </source>
</evidence>
<dbReference type="GO" id="GO:0016702">
    <property type="term" value="F:oxidoreductase activity, acting on single donors with incorporation of molecular oxygen, incorporation of two atoms of oxygen"/>
    <property type="evidence" value="ECO:0007669"/>
    <property type="project" value="InterPro"/>
</dbReference>